<accession>A0A2P5G043</accession>
<name>A0A2P5G043_TREOI</name>
<dbReference type="EMBL" id="JXTC01000002">
    <property type="protein sequence ID" value="POO03406.1"/>
    <property type="molecule type" value="Genomic_DNA"/>
</dbReference>
<sequence>MATKCGVMPDDSVEQIMSWVPPPSLVPFKCVSNSCYYYHLLRGPPFLLTLFDTEDGLICLVNGFGSVMLCNPALQEFRVVPPSEYADDFNKHMVGGIGFGYDSRCDDYKIVQISSHRAVADLYSLMEIWLLNEHFDDDNVNGSPWIKHLSIGPLVGIDRPLQFWKSDELLMLDADGRSVSFNLATQKLRSLPTHPADGIIYWGCYVKSLISVNGRNRV</sequence>
<protein>
    <recommendedName>
        <fullName evidence="1">F-box domain-containing protein</fullName>
    </recommendedName>
</protein>
<dbReference type="Proteomes" id="UP000237000">
    <property type="component" value="Unassembled WGS sequence"/>
</dbReference>
<gene>
    <name evidence="2" type="ORF">TorRG33x02_006110</name>
</gene>
<evidence type="ECO:0000259" key="1">
    <source>
        <dbReference type="Pfam" id="PF00646"/>
    </source>
</evidence>
<dbReference type="PANTHER" id="PTHR31790">
    <property type="entry name" value="OS02G0783600 PROTEIN"/>
    <property type="match status" value="1"/>
</dbReference>
<dbReference type="InterPro" id="IPR001810">
    <property type="entry name" value="F-box_dom"/>
</dbReference>
<dbReference type="OrthoDB" id="1867629at2759"/>
<feature type="domain" description="F-box" evidence="1">
    <location>
        <begin position="8"/>
        <end position="36"/>
    </location>
</feature>
<organism evidence="2 3">
    <name type="scientific">Trema orientale</name>
    <name type="common">Charcoal tree</name>
    <name type="synonym">Celtis orientalis</name>
    <dbReference type="NCBI Taxonomy" id="63057"/>
    <lineage>
        <taxon>Eukaryota</taxon>
        <taxon>Viridiplantae</taxon>
        <taxon>Streptophyta</taxon>
        <taxon>Embryophyta</taxon>
        <taxon>Tracheophyta</taxon>
        <taxon>Spermatophyta</taxon>
        <taxon>Magnoliopsida</taxon>
        <taxon>eudicotyledons</taxon>
        <taxon>Gunneridae</taxon>
        <taxon>Pentapetalae</taxon>
        <taxon>rosids</taxon>
        <taxon>fabids</taxon>
        <taxon>Rosales</taxon>
        <taxon>Cannabaceae</taxon>
        <taxon>Trema</taxon>
    </lineage>
</organism>
<dbReference type="Pfam" id="PF00646">
    <property type="entry name" value="F-box"/>
    <property type="match status" value="1"/>
</dbReference>
<comment type="caution">
    <text evidence="2">The sequence shown here is derived from an EMBL/GenBank/DDBJ whole genome shotgun (WGS) entry which is preliminary data.</text>
</comment>
<dbReference type="InterPro" id="IPR052361">
    <property type="entry name" value="F-box_domain"/>
</dbReference>
<dbReference type="PANTHER" id="PTHR31790:SF526">
    <property type="entry name" value="OS12G0618150 PROTEIN"/>
    <property type="match status" value="1"/>
</dbReference>
<dbReference type="AlphaFoldDB" id="A0A2P5G043"/>
<reference evidence="3" key="1">
    <citation type="submission" date="2016-06" db="EMBL/GenBank/DDBJ databases">
        <title>Parallel loss of symbiosis genes in relatives of nitrogen-fixing non-legume Parasponia.</title>
        <authorList>
            <person name="Van Velzen R."/>
            <person name="Holmer R."/>
            <person name="Bu F."/>
            <person name="Rutten L."/>
            <person name="Van Zeijl A."/>
            <person name="Liu W."/>
            <person name="Santuari L."/>
            <person name="Cao Q."/>
            <person name="Sharma T."/>
            <person name="Shen D."/>
            <person name="Roswanjaya Y."/>
            <person name="Wardhani T."/>
            <person name="Kalhor M.S."/>
            <person name="Jansen J."/>
            <person name="Van den Hoogen J."/>
            <person name="Gungor B."/>
            <person name="Hartog M."/>
            <person name="Hontelez J."/>
            <person name="Verver J."/>
            <person name="Yang W.-C."/>
            <person name="Schijlen E."/>
            <person name="Repin R."/>
            <person name="Schilthuizen M."/>
            <person name="Schranz E."/>
            <person name="Heidstra R."/>
            <person name="Miyata K."/>
            <person name="Fedorova E."/>
            <person name="Kohlen W."/>
            <person name="Bisseling T."/>
            <person name="Smit S."/>
            <person name="Geurts R."/>
        </authorList>
    </citation>
    <scope>NUCLEOTIDE SEQUENCE [LARGE SCALE GENOMIC DNA]</scope>
    <source>
        <strain evidence="3">cv. RG33-2</strain>
    </source>
</reference>
<evidence type="ECO:0000313" key="2">
    <source>
        <dbReference type="EMBL" id="POO03406.1"/>
    </source>
</evidence>
<proteinExistence type="predicted"/>
<evidence type="ECO:0000313" key="3">
    <source>
        <dbReference type="Proteomes" id="UP000237000"/>
    </source>
</evidence>
<keyword evidence="3" id="KW-1185">Reference proteome</keyword>
<dbReference type="InParanoid" id="A0A2P5G043"/>